<dbReference type="AlphaFoldDB" id="A0A4Q2DHB1"/>
<comment type="caution">
    <text evidence="2">The sequence shown here is derived from an EMBL/GenBank/DDBJ whole genome shotgun (WGS) entry which is preliminary data.</text>
</comment>
<gene>
    <name evidence="2" type="ORF">EST38_g6777</name>
</gene>
<organism evidence="2 3">
    <name type="scientific">Candolleomyces aberdarensis</name>
    <dbReference type="NCBI Taxonomy" id="2316362"/>
    <lineage>
        <taxon>Eukaryota</taxon>
        <taxon>Fungi</taxon>
        <taxon>Dikarya</taxon>
        <taxon>Basidiomycota</taxon>
        <taxon>Agaricomycotina</taxon>
        <taxon>Agaricomycetes</taxon>
        <taxon>Agaricomycetidae</taxon>
        <taxon>Agaricales</taxon>
        <taxon>Agaricineae</taxon>
        <taxon>Psathyrellaceae</taxon>
        <taxon>Candolleomyces</taxon>
    </lineage>
</organism>
<name>A0A4Q2DHB1_9AGAR</name>
<keyword evidence="3" id="KW-1185">Reference proteome</keyword>
<reference evidence="2 3" key="1">
    <citation type="submission" date="2019-01" db="EMBL/GenBank/DDBJ databases">
        <title>Draft genome sequence of Psathyrella aberdarensis IHI B618.</title>
        <authorList>
            <person name="Buettner E."/>
            <person name="Kellner H."/>
        </authorList>
    </citation>
    <scope>NUCLEOTIDE SEQUENCE [LARGE SCALE GENOMIC DNA]</scope>
    <source>
        <strain evidence="2 3">IHI B618</strain>
    </source>
</reference>
<evidence type="ECO:0000313" key="2">
    <source>
        <dbReference type="EMBL" id="RXW19079.1"/>
    </source>
</evidence>
<dbReference type="STRING" id="2316362.A0A4Q2DHB1"/>
<evidence type="ECO:0000256" key="1">
    <source>
        <dbReference type="SAM" id="MobiDB-lite"/>
    </source>
</evidence>
<dbReference type="Proteomes" id="UP000290288">
    <property type="component" value="Unassembled WGS sequence"/>
</dbReference>
<dbReference type="OrthoDB" id="10438918at2759"/>
<proteinExistence type="predicted"/>
<accession>A0A4Q2DHB1</accession>
<evidence type="ECO:0000313" key="3">
    <source>
        <dbReference type="Proteomes" id="UP000290288"/>
    </source>
</evidence>
<sequence length="108" mass="11896">MPFTHESTVDEPQLPGIPGSEPVRVLSHINTDPLFGYLQPGKRPVDLIIDFLTRLWEYTMDQITRDTGAVAAFDTAESWLTVPAAWVVKGCKNLLASTSKTHAILSSD</sequence>
<feature type="region of interest" description="Disordered" evidence="1">
    <location>
        <begin position="1"/>
        <end position="20"/>
    </location>
</feature>
<protein>
    <submittedName>
        <fullName evidence="2">Uncharacterized protein</fullName>
    </submittedName>
</protein>
<dbReference type="EMBL" id="SDEE01000222">
    <property type="protein sequence ID" value="RXW19079.1"/>
    <property type="molecule type" value="Genomic_DNA"/>
</dbReference>